<keyword evidence="3" id="KW-1133">Transmembrane helix</keyword>
<feature type="compositionally biased region" description="Polar residues" evidence="2">
    <location>
        <begin position="1"/>
        <end position="11"/>
    </location>
</feature>
<feature type="compositionally biased region" description="Acidic residues" evidence="2">
    <location>
        <begin position="61"/>
        <end position="77"/>
    </location>
</feature>
<keyword evidence="3" id="KW-0812">Transmembrane</keyword>
<evidence type="ECO:0000256" key="2">
    <source>
        <dbReference type="SAM" id="MobiDB-lite"/>
    </source>
</evidence>
<accession>A0A2T7FZN8</accession>
<dbReference type="Proteomes" id="UP000244817">
    <property type="component" value="Unassembled WGS sequence"/>
</dbReference>
<comment type="caution">
    <text evidence="4">The sequence shown here is derived from an EMBL/GenBank/DDBJ whole genome shotgun (WGS) entry which is preliminary data.</text>
</comment>
<organism evidence="4 5">
    <name type="scientific">Thalassorhabdomicrobium marinisediminis</name>
    <dbReference type="NCBI Taxonomy" id="2170577"/>
    <lineage>
        <taxon>Bacteria</taxon>
        <taxon>Pseudomonadati</taxon>
        <taxon>Pseudomonadota</taxon>
        <taxon>Alphaproteobacteria</taxon>
        <taxon>Rhodobacterales</taxon>
        <taxon>Paracoccaceae</taxon>
        <taxon>Thalassorhabdomicrobium</taxon>
    </lineage>
</organism>
<feature type="region of interest" description="Disordered" evidence="2">
    <location>
        <begin position="1"/>
        <end position="108"/>
    </location>
</feature>
<keyword evidence="5" id="KW-1185">Reference proteome</keyword>
<proteinExistence type="predicted"/>
<keyword evidence="3" id="KW-0472">Membrane</keyword>
<evidence type="ECO:0000313" key="4">
    <source>
        <dbReference type="EMBL" id="PVA07629.1"/>
    </source>
</evidence>
<feature type="compositionally biased region" description="Acidic residues" evidence="2">
    <location>
        <begin position="30"/>
        <end position="42"/>
    </location>
</feature>
<protein>
    <recommendedName>
        <fullName evidence="6">Mitochondrial inner membrane protein</fullName>
    </recommendedName>
</protein>
<keyword evidence="1" id="KW-0175">Coiled coil</keyword>
<evidence type="ECO:0000256" key="3">
    <source>
        <dbReference type="SAM" id="Phobius"/>
    </source>
</evidence>
<feature type="transmembrane region" description="Helical" evidence="3">
    <location>
        <begin position="110"/>
        <end position="132"/>
    </location>
</feature>
<evidence type="ECO:0008006" key="6">
    <source>
        <dbReference type="Google" id="ProtNLM"/>
    </source>
</evidence>
<name>A0A2T7FZN8_9RHOB</name>
<gene>
    <name evidence="4" type="ORF">DC363_03075</name>
</gene>
<feature type="compositionally biased region" description="Basic and acidic residues" evidence="2">
    <location>
        <begin position="78"/>
        <end position="90"/>
    </location>
</feature>
<dbReference type="AlphaFoldDB" id="A0A2T7FZN8"/>
<feature type="coiled-coil region" evidence="1">
    <location>
        <begin position="191"/>
        <end position="275"/>
    </location>
</feature>
<evidence type="ECO:0000313" key="5">
    <source>
        <dbReference type="Proteomes" id="UP000244817"/>
    </source>
</evidence>
<sequence length="432" mass="44995">MTRDSSQNSAGDTLAEAGETPSEDEKSADETEPSQFDDETVSDSEPAPTSPFAPVGSSPDSTDDAQDEDLGAETDTPESDRPQPSDRPRSTDAAVPAPVRPPAQPRKSSGFFPMLLGGVIAGGIGYAVGSYYPLTGNTDADALRQEVAAQSDRIAALDDRIGNLPPPDLSDLEGRLTELADQTAAQVTEVQEQLSQQTTTFEDRLTALEKQPNADGTLSDAALEAYQRELEDLRAEMEAQQETVLTAAAQAEADLAAARAEAEALEQEAVAAAEAAAARAALNRIAAAVETGAPFEDALNDLKEADVAPVLSDAAPSGVATQAELIAAFPQAARDALATARAEGQSDDAAGLGGFLRSQFDVRSTAPRDGTGPDAVLSRAEAAVKEGRIDDALAELEALPEVARAEMTDWTARATERADVLDAIAALSETYN</sequence>
<reference evidence="4 5" key="1">
    <citation type="submission" date="2018-04" db="EMBL/GenBank/DDBJ databases">
        <title>Pelagivirga bohaiensis gen. nov., sp. nov., a bacterium isolated from the Bohai Sea.</title>
        <authorList>
            <person name="Ji X."/>
        </authorList>
    </citation>
    <scope>NUCLEOTIDE SEQUENCE [LARGE SCALE GENOMIC DNA]</scope>
    <source>
        <strain evidence="4 5">BH-SD16</strain>
    </source>
</reference>
<evidence type="ECO:0000256" key="1">
    <source>
        <dbReference type="SAM" id="Coils"/>
    </source>
</evidence>
<dbReference type="EMBL" id="QCYG01000002">
    <property type="protein sequence ID" value="PVA07629.1"/>
    <property type="molecule type" value="Genomic_DNA"/>
</dbReference>